<comment type="similarity">
    <text evidence="3">Belongs to the class-III pyridoxal-phosphate-dependent aminotransferase family.</text>
</comment>
<reference evidence="4 5" key="2">
    <citation type="submission" date="2021-10" db="EMBL/GenBank/DDBJ databases">
        <authorList>
            <person name="Piombo E."/>
        </authorList>
    </citation>
    <scope>NUCLEOTIDE SEQUENCE [LARGE SCALE GENOMIC DNA]</scope>
</reference>
<dbReference type="PANTHER" id="PTHR43713:SF3">
    <property type="entry name" value="GLUTAMATE-1-SEMIALDEHYDE 2,1-AMINOMUTASE 1, CHLOROPLASTIC-RELATED"/>
    <property type="match status" value="1"/>
</dbReference>
<dbReference type="Pfam" id="PF00202">
    <property type="entry name" value="Aminotran_3"/>
    <property type="match status" value="1"/>
</dbReference>
<evidence type="ECO:0000256" key="1">
    <source>
        <dbReference type="ARBA" id="ARBA00001933"/>
    </source>
</evidence>
<protein>
    <submittedName>
        <fullName evidence="4">Uncharacterized protein</fullName>
    </submittedName>
</protein>
<dbReference type="GO" id="GO:0008483">
    <property type="term" value="F:transaminase activity"/>
    <property type="evidence" value="ECO:0007669"/>
    <property type="project" value="InterPro"/>
</dbReference>
<comment type="caution">
    <text evidence="4">The sequence shown here is derived from an EMBL/GenBank/DDBJ whole genome shotgun (WGS) entry which is preliminary data.</text>
</comment>
<dbReference type="Gene3D" id="3.90.1150.10">
    <property type="entry name" value="Aspartate Aminotransferase, domain 1"/>
    <property type="match status" value="1"/>
</dbReference>
<dbReference type="InterPro" id="IPR015424">
    <property type="entry name" value="PyrdxlP-dep_Trfase"/>
</dbReference>
<comment type="cofactor">
    <cofactor evidence="1">
        <name>pyridoxal 5'-phosphate</name>
        <dbReference type="ChEBI" id="CHEBI:597326"/>
    </cofactor>
</comment>
<dbReference type="AlphaFoldDB" id="A0A9N9Y6B9"/>
<evidence type="ECO:0000313" key="4">
    <source>
        <dbReference type="EMBL" id="CAG9990639.1"/>
    </source>
</evidence>
<dbReference type="SUPFAM" id="SSF53383">
    <property type="entry name" value="PLP-dependent transferases"/>
    <property type="match status" value="1"/>
</dbReference>
<keyword evidence="5" id="KW-1185">Reference proteome</keyword>
<dbReference type="InterPro" id="IPR015421">
    <property type="entry name" value="PyrdxlP-dep_Trfase_major"/>
</dbReference>
<evidence type="ECO:0000256" key="2">
    <source>
        <dbReference type="ARBA" id="ARBA00022898"/>
    </source>
</evidence>
<name>A0A9N9Y6B9_9HYPO</name>
<dbReference type="EMBL" id="CABFNO020001473">
    <property type="protein sequence ID" value="CAG9990639.1"/>
    <property type="molecule type" value="Genomic_DNA"/>
</dbReference>
<evidence type="ECO:0000313" key="5">
    <source>
        <dbReference type="Proteomes" id="UP000754883"/>
    </source>
</evidence>
<organism evidence="4 5">
    <name type="scientific">Clonostachys byssicola</name>
    <dbReference type="NCBI Taxonomy" id="160290"/>
    <lineage>
        <taxon>Eukaryota</taxon>
        <taxon>Fungi</taxon>
        <taxon>Dikarya</taxon>
        <taxon>Ascomycota</taxon>
        <taxon>Pezizomycotina</taxon>
        <taxon>Sordariomycetes</taxon>
        <taxon>Hypocreomycetidae</taxon>
        <taxon>Hypocreales</taxon>
        <taxon>Bionectriaceae</taxon>
        <taxon>Clonostachys</taxon>
    </lineage>
</organism>
<dbReference type="Gene3D" id="3.40.640.10">
    <property type="entry name" value="Type I PLP-dependent aspartate aminotransferase-like (Major domain)"/>
    <property type="match status" value="1"/>
</dbReference>
<sequence>MEKVFAKSIVKRFRPSGMETARLTNSGTEANMLAIAAALHFTKRRKVLVFSGGYHGGTLIFSMDLMKNRCNVNLPHDFVFAPFNNIEETKAIVQALPAESLAAILVEPVQGSGGCRPATREFIQYLRRSADDQRCLLIIDEVMTSRLCPNGCSAAMGIKADLMSLDKFAGDSMAFGAFGGRRDIMEVFDPEKSGLQHPGTYINNAITMSAGIAGPEEKNAAQVERLNALGIEFKTRIQEILITHGIYAPHPAGASRSIAETDSFKYQTMICPDSPSCPAHERLPIIFVTGYGGMVTVRFSGFHAKELQTLYYFHMLEHKVYLAPRHYTALYSELHDADVDKYYVCIQVRGPNKIG</sequence>
<dbReference type="Proteomes" id="UP000754883">
    <property type="component" value="Unassembled WGS sequence"/>
</dbReference>
<accession>A0A9N9Y6B9</accession>
<proteinExistence type="inferred from homology"/>
<evidence type="ECO:0000256" key="3">
    <source>
        <dbReference type="RuleBase" id="RU003560"/>
    </source>
</evidence>
<dbReference type="InterPro" id="IPR015422">
    <property type="entry name" value="PyrdxlP-dep_Trfase_small"/>
</dbReference>
<dbReference type="PANTHER" id="PTHR43713">
    <property type="entry name" value="GLUTAMATE-1-SEMIALDEHYDE 2,1-AMINOMUTASE"/>
    <property type="match status" value="1"/>
</dbReference>
<dbReference type="OrthoDB" id="425114at2759"/>
<reference evidence="5" key="1">
    <citation type="submission" date="2019-06" db="EMBL/GenBank/DDBJ databases">
        <authorList>
            <person name="Broberg M."/>
        </authorList>
    </citation>
    <scope>NUCLEOTIDE SEQUENCE [LARGE SCALE GENOMIC DNA]</scope>
</reference>
<dbReference type="InterPro" id="IPR005814">
    <property type="entry name" value="Aminotrans_3"/>
</dbReference>
<keyword evidence="2 3" id="KW-0663">Pyridoxal phosphate</keyword>
<dbReference type="GO" id="GO:0030170">
    <property type="term" value="F:pyridoxal phosphate binding"/>
    <property type="evidence" value="ECO:0007669"/>
    <property type="project" value="InterPro"/>
</dbReference>
<gene>
    <name evidence="4" type="ORF">CBYS24578_00013944</name>
</gene>